<keyword evidence="4" id="KW-0633">Potassium transport</keyword>
<dbReference type="FunFam" id="1.10.287.70:FF:000005">
    <property type="entry name" value="potassium voltage-gated channel subfamily G member 1"/>
    <property type="match status" value="1"/>
</dbReference>
<dbReference type="PANTHER" id="PTHR11537">
    <property type="entry name" value="VOLTAGE-GATED POTASSIUM CHANNEL"/>
    <property type="match status" value="1"/>
</dbReference>
<evidence type="ECO:0000256" key="10">
    <source>
        <dbReference type="ARBA" id="ARBA00023065"/>
    </source>
</evidence>
<dbReference type="Pfam" id="PF00520">
    <property type="entry name" value="Ion_trans"/>
    <property type="match status" value="1"/>
</dbReference>
<evidence type="ECO:0000256" key="1">
    <source>
        <dbReference type="ARBA" id="ARBA00004651"/>
    </source>
</evidence>
<evidence type="ECO:0000256" key="9">
    <source>
        <dbReference type="ARBA" id="ARBA00022989"/>
    </source>
</evidence>
<evidence type="ECO:0000313" key="16">
    <source>
        <dbReference type="RefSeq" id="XP_026088505.1"/>
    </source>
</evidence>
<evidence type="ECO:0000256" key="12">
    <source>
        <dbReference type="ARBA" id="ARBA00023303"/>
    </source>
</evidence>
<dbReference type="InterPro" id="IPR011333">
    <property type="entry name" value="SKP1/BTB/POZ_sf"/>
</dbReference>
<keyword evidence="7" id="KW-0851">Voltage-gated channel</keyword>
<evidence type="ECO:0000256" key="8">
    <source>
        <dbReference type="ARBA" id="ARBA00022958"/>
    </source>
</evidence>
<dbReference type="GO" id="GO:0001508">
    <property type="term" value="P:action potential"/>
    <property type="evidence" value="ECO:0007669"/>
    <property type="project" value="TreeGrafter"/>
</dbReference>
<organism evidence="15 16">
    <name type="scientific">Carassius auratus</name>
    <name type="common">Goldfish</name>
    <dbReference type="NCBI Taxonomy" id="7957"/>
    <lineage>
        <taxon>Eukaryota</taxon>
        <taxon>Metazoa</taxon>
        <taxon>Chordata</taxon>
        <taxon>Craniata</taxon>
        <taxon>Vertebrata</taxon>
        <taxon>Euteleostomi</taxon>
        <taxon>Actinopterygii</taxon>
        <taxon>Neopterygii</taxon>
        <taxon>Teleostei</taxon>
        <taxon>Ostariophysi</taxon>
        <taxon>Cypriniformes</taxon>
        <taxon>Cyprinidae</taxon>
        <taxon>Cyprininae</taxon>
        <taxon>Carassius</taxon>
    </lineage>
</organism>
<proteinExistence type="predicted"/>
<evidence type="ECO:0000256" key="2">
    <source>
        <dbReference type="ARBA" id="ARBA00022448"/>
    </source>
</evidence>
<accession>A0A6P6LVG1</accession>
<feature type="domain" description="BTB" evidence="14">
    <location>
        <begin position="15"/>
        <end position="123"/>
    </location>
</feature>
<dbReference type="Pfam" id="PF02214">
    <property type="entry name" value="BTB_2"/>
    <property type="match status" value="1"/>
</dbReference>
<evidence type="ECO:0000313" key="15">
    <source>
        <dbReference type="Proteomes" id="UP000515129"/>
    </source>
</evidence>
<dbReference type="RefSeq" id="XP_026088505.1">
    <property type="nucleotide sequence ID" value="XM_026232720.1"/>
</dbReference>
<evidence type="ECO:0000256" key="7">
    <source>
        <dbReference type="ARBA" id="ARBA00022882"/>
    </source>
</evidence>
<dbReference type="Gene3D" id="1.10.287.70">
    <property type="match status" value="1"/>
</dbReference>
<dbReference type="CTD" id="558674"/>
<feature type="transmembrane region" description="Helical" evidence="13">
    <location>
        <begin position="182"/>
        <end position="201"/>
    </location>
</feature>
<evidence type="ECO:0000256" key="5">
    <source>
        <dbReference type="ARBA" id="ARBA00022692"/>
    </source>
</evidence>
<comment type="subcellular location">
    <subcellularLocation>
        <location evidence="1">Cell membrane</location>
        <topology evidence="1">Multi-pass membrane protein</topology>
    </subcellularLocation>
</comment>
<gene>
    <name evidence="16" type="primary">kcns3b</name>
</gene>
<dbReference type="GO" id="GO:0008076">
    <property type="term" value="C:voltage-gated potassium channel complex"/>
    <property type="evidence" value="ECO:0007669"/>
    <property type="project" value="InterPro"/>
</dbReference>
<dbReference type="FunFam" id="3.30.710.10:FF:000102">
    <property type="entry name" value="Potassium voltage-gated channel subfamily S member 1"/>
    <property type="match status" value="1"/>
</dbReference>
<dbReference type="InterPro" id="IPR027359">
    <property type="entry name" value="Volt_channel_dom_sf"/>
</dbReference>
<protein>
    <submittedName>
        <fullName evidence="16">Potassium voltage-gated channel subfamily S member 3b</fullName>
    </submittedName>
</protein>
<dbReference type="KEGG" id="caua:113062758"/>
<dbReference type="GO" id="GO:0051260">
    <property type="term" value="P:protein homooligomerization"/>
    <property type="evidence" value="ECO:0007669"/>
    <property type="project" value="InterPro"/>
</dbReference>
<dbReference type="OrthoDB" id="296522at2759"/>
<dbReference type="SUPFAM" id="SSF81324">
    <property type="entry name" value="Voltage-gated potassium channels"/>
    <property type="match status" value="1"/>
</dbReference>
<dbReference type="InterPro" id="IPR028325">
    <property type="entry name" value="VG_K_chnl"/>
</dbReference>
<keyword evidence="10" id="KW-0406">Ion transport</keyword>
<keyword evidence="12" id="KW-0407">Ion channel</keyword>
<dbReference type="PANTHER" id="PTHR11537:SF39">
    <property type="entry name" value="POTASSIUM VOLTAGE-GATED CHANNEL SUBFAMILY S MEMBER 3"/>
    <property type="match status" value="1"/>
</dbReference>
<sequence>MMYGQVLHHQGREEDLINLNVGGIQHKVERCVLLRFPNTRVGQLIQCCSDAAILELCDDYSPAEQEYYFDRSPQVFHCVLNFYRTGHFHALEELCVFCFSQEIEYWGIGELDLEACCLDRFLERKHDRELNACGRSSNATSSEEISVVRCDLWRFEGTWCSDARKFMWQTLEDPNHSKCSKGVAAVSILVILTSIVAMCIHSMPEFRYATDSENSVLDSLELICNIFFSVEFVLRVVAAPHPWTFLGNPLNMIDLASVLPFYVTLAFESLSEGDGEENQSLFNMGKVVQVLRLMRAFRVLKLARHSEGVRAFGETLKNCQSEVGLLILFITVGISFFSTFIYYTEKEDASSKLSSIPVCWWWAIISMTTVGYGDVYPQTTAGRIVASLCILCGLLVVSFPITIIMNNFSKYFEKNTPKRCLTEAKT</sequence>
<dbReference type="InterPro" id="IPR003971">
    <property type="entry name" value="K_chnl_volt-dep_Kv5/Kv9"/>
</dbReference>
<evidence type="ECO:0000256" key="11">
    <source>
        <dbReference type="ARBA" id="ARBA00023136"/>
    </source>
</evidence>
<dbReference type="InterPro" id="IPR000210">
    <property type="entry name" value="BTB/POZ_dom"/>
</dbReference>
<dbReference type="FunFam" id="1.20.120.350:FF:000091">
    <property type="entry name" value="Predicted protein"/>
    <property type="match status" value="1"/>
</dbReference>
<keyword evidence="6" id="KW-0631">Potassium channel</keyword>
<dbReference type="Gene3D" id="3.30.710.10">
    <property type="entry name" value="Potassium Channel Kv1.1, Chain A"/>
    <property type="match status" value="1"/>
</dbReference>
<keyword evidence="9 13" id="KW-1133">Transmembrane helix</keyword>
<dbReference type="InterPro" id="IPR003968">
    <property type="entry name" value="K_chnl_volt-dep_Kv"/>
</dbReference>
<evidence type="ECO:0000256" key="6">
    <source>
        <dbReference type="ARBA" id="ARBA00022826"/>
    </source>
</evidence>
<feature type="transmembrane region" description="Helical" evidence="13">
    <location>
        <begin position="384"/>
        <end position="405"/>
    </location>
</feature>
<keyword evidence="5 13" id="KW-0812">Transmembrane</keyword>
<keyword evidence="15" id="KW-1185">Reference proteome</keyword>
<dbReference type="GO" id="GO:0005249">
    <property type="term" value="F:voltage-gated potassium channel activity"/>
    <property type="evidence" value="ECO:0007669"/>
    <property type="project" value="InterPro"/>
</dbReference>
<name>A0A6P6LVG1_CARAU</name>
<keyword evidence="11 13" id="KW-0472">Membrane</keyword>
<evidence type="ECO:0000259" key="14">
    <source>
        <dbReference type="SMART" id="SM00225"/>
    </source>
</evidence>
<keyword evidence="8" id="KW-0630">Potassium</keyword>
<dbReference type="Proteomes" id="UP000515129">
    <property type="component" value="Chromosome 45"/>
</dbReference>
<keyword evidence="2" id="KW-0813">Transport</keyword>
<dbReference type="PRINTS" id="PR00169">
    <property type="entry name" value="KCHANNEL"/>
</dbReference>
<evidence type="ECO:0000256" key="13">
    <source>
        <dbReference type="SAM" id="Phobius"/>
    </source>
</evidence>
<feature type="transmembrane region" description="Helical" evidence="13">
    <location>
        <begin position="355"/>
        <end position="372"/>
    </location>
</feature>
<keyword evidence="3" id="KW-1003">Cell membrane</keyword>
<dbReference type="Gene3D" id="1.20.120.350">
    <property type="entry name" value="Voltage-gated potassium channels. Chain C"/>
    <property type="match status" value="1"/>
</dbReference>
<dbReference type="AlphaFoldDB" id="A0A6P6LVG1"/>
<feature type="transmembrane region" description="Helical" evidence="13">
    <location>
        <begin position="323"/>
        <end position="343"/>
    </location>
</feature>
<dbReference type="PRINTS" id="PR01491">
    <property type="entry name" value="KVCHANNEL"/>
</dbReference>
<dbReference type="PRINTS" id="PR01494">
    <property type="entry name" value="KV9CHANNEL"/>
</dbReference>
<dbReference type="InterPro" id="IPR003131">
    <property type="entry name" value="T1-type_BTB"/>
</dbReference>
<feature type="transmembrane region" description="Helical" evidence="13">
    <location>
        <begin position="222"/>
        <end position="243"/>
    </location>
</feature>
<reference evidence="16" key="1">
    <citation type="submission" date="2025-08" db="UniProtKB">
        <authorList>
            <consortium name="RefSeq"/>
        </authorList>
    </citation>
    <scope>IDENTIFICATION</scope>
    <source>
        <strain evidence="16">Wakin</strain>
        <tissue evidence="16">Muscle</tissue>
    </source>
</reference>
<evidence type="ECO:0000256" key="3">
    <source>
        <dbReference type="ARBA" id="ARBA00022475"/>
    </source>
</evidence>
<dbReference type="SMART" id="SM00225">
    <property type="entry name" value="BTB"/>
    <property type="match status" value="1"/>
</dbReference>
<dbReference type="InterPro" id="IPR005821">
    <property type="entry name" value="Ion_trans_dom"/>
</dbReference>
<evidence type="ECO:0000256" key="4">
    <source>
        <dbReference type="ARBA" id="ARBA00022538"/>
    </source>
</evidence>
<dbReference type="SUPFAM" id="SSF54695">
    <property type="entry name" value="POZ domain"/>
    <property type="match status" value="1"/>
</dbReference>